<dbReference type="InterPro" id="IPR052509">
    <property type="entry name" value="Metal_resp_DNA-bind_regulator"/>
</dbReference>
<evidence type="ECO:0000313" key="3">
    <source>
        <dbReference type="Proteomes" id="UP000019754"/>
    </source>
</evidence>
<dbReference type="Proteomes" id="UP000019754">
    <property type="component" value="Unassembled WGS sequence"/>
</dbReference>
<dbReference type="InterPro" id="IPR036390">
    <property type="entry name" value="WH_DNA-bd_sf"/>
</dbReference>
<dbReference type="Pfam" id="PF03551">
    <property type="entry name" value="PadR"/>
    <property type="match status" value="1"/>
</dbReference>
<dbReference type="SUPFAM" id="SSF46785">
    <property type="entry name" value="Winged helix' DNA-binding domain"/>
    <property type="match status" value="1"/>
</dbReference>
<accession>A0A022KXJ8</accession>
<dbReference type="HOGENOM" id="CLU_063440_3_1_11"/>
<reference evidence="2 3" key="1">
    <citation type="journal article" date="2013" name="Genome Announc.">
        <title>Draft genome sequence of an Actinobacterium, Brachybacterium muris strain UCD-AY4.</title>
        <authorList>
            <person name="Lo J.R."/>
            <person name="Lang J.M."/>
            <person name="Darling A.E."/>
            <person name="Eisen J.A."/>
            <person name="Coil D.A."/>
        </authorList>
    </citation>
    <scope>NUCLEOTIDE SEQUENCE [LARGE SCALE GENOMIC DNA]</scope>
    <source>
        <strain evidence="2 3">UCD-AY4</strain>
    </source>
</reference>
<sequence>MATSQLRKGVLDLVVLSSLAAAPAYGGALLERLARHEALEVVAGTLYPLLARLRRAGLLDAHWEESPSGPPRKVYTVTPEGRRRLGELKQEWRSLQGAVEHLVAGAEGVGSHGQE</sequence>
<dbReference type="InterPro" id="IPR005149">
    <property type="entry name" value="Tscrpt_reg_PadR_N"/>
</dbReference>
<proteinExistence type="predicted"/>
<dbReference type="PANTHER" id="PTHR33169:SF14">
    <property type="entry name" value="TRANSCRIPTIONAL REGULATOR RV3488"/>
    <property type="match status" value="1"/>
</dbReference>
<feature type="domain" description="Transcription regulator PadR N-terminal" evidence="1">
    <location>
        <begin position="15"/>
        <end position="86"/>
    </location>
</feature>
<dbReference type="AlphaFoldDB" id="A0A022KXJ8"/>
<evidence type="ECO:0000259" key="1">
    <source>
        <dbReference type="Pfam" id="PF03551"/>
    </source>
</evidence>
<organism evidence="2 3">
    <name type="scientific">Brachybacterium muris UCD-AY4</name>
    <dbReference type="NCBI Taxonomy" id="1249481"/>
    <lineage>
        <taxon>Bacteria</taxon>
        <taxon>Bacillati</taxon>
        <taxon>Actinomycetota</taxon>
        <taxon>Actinomycetes</taxon>
        <taxon>Micrococcales</taxon>
        <taxon>Dermabacteraceae</taxon>
        <taxon>Brachybacterium</taxon>
    </lineage>
</organism>
<dbReference type="Gene3D" id="1.10.10.10">
    <property type="entry name" value="Winged helix-like DNA-binding domain superfamily/Winged helix DNA-binding domain"/>
    <property type="match status" value="1"/>
</dbReference>
<dbReference type="EMBL" id="AORC01000003">
    <property type="protein sequence ID" value="EYT50658.1"/>
    <property type="molecule type" value="Genomic_DNA"/>
</dbReference>
<protein>
    <submittedName>
        <fullName evidence="2">PadR family transcriptional regulator</fullName>
    </submittedName>
</protein>
<dbReference type="RefSeq" id="WP_031306853.1">
    <property type="nucleotide sequence ID" value="NZ_AORC01000003.1"/>
</dbReference>
<dbReference type="PANTHER" id="PTHR33169">
    <property type="entry name" value="PADR-FAMILY TRANSCRIPTIONAL REGULATOR"/>
    <property type="match status" value="1"/>
</dbReference>
<evidence type="ECO:0000313" key="2">
    <source>
        <dbReference type="EMBL" id="EYT50658.1"/>
    </source>
</evidence>
<keyword evidence="3" id="KW-1185">Reference proteome</keyword>
<dbReference type="OrthoDB" id="122286at2"/>
<dbReference type="InterPro" id="IPR036388">
    <property type="entry name" value="WH-like_DNA-bd_sf"/>
</dbReference>
<gene>
    <name evidence="2" type="ORF">D641_0102250</name>
</gene>
<comment type="caution">
    <text evidence="2">The sequence shown here is derived from an EMBL/GenBank/DDBJ whole genome shotgun (WGS) entry which is preliminary data.</text>
</comment>
<name>A0A022KXJ8_9MICO</name>